<keyword evidence="3" id="KW-1185">Reference proteome</keyword>
<dbReference type="GO" id="GO:0050808">
    <property type="term" value="P:synapse organization"/>
    <property type="evidence" value="ECO:0007669"/>
    <property type="project" value="TreeGrafter"/>
</dbReference>
<accession>A0A9D4IJE7</accession>
<dbReference type="PANTHER" id="PTHR23279">
    <property type="entry name" value="DEFECTIVE PROBOSCIS EXTENSION RESPONSE DPR -RELATED"/>
    <property type="match status" value="1"/>
</dbReference>
<dbReference type="InterPro" id="IPR037448">
    <property type="entry name" value="Zig-8"/>
</dbReference>
<dbReference type="GO" id="GO:0032589">
    <property type="term" value="C:neuron projection membrane"/>
    <property type="evidence" value="ECO:0007669"/>
    <property type="project" value="TreeGrafter"/>
</dbReference>
<name>A0A9D4IJE7_DREPO</name>
<evidence type="ECO:0000313" key="3">
    <source>
        <dbReference type="Proteomes" id="UP000828390"/>
    </source>
</evidence>
<dbReference type="PANTHER" id="PTHR23279:SF36">
    <property type="entry name" value="DEFECTIVE PROBOSCIS EXTENSION RESPONSE 9, ISOFORM A"/>
    <property type="match status" value="1"/>
</dbReference>
<evidence type="ECO:0000313" key="2">
    <source>
        <dbReference type="EMBL" id="KAH3774787.1"/>
    </source>
</evidence>
<dbReference type="AlphaFoldDB" id="A0A9D4IJE7"/>
<sequence>MTVVADDRIQIGHVDFKYQWDLMIKNVQPEDEGMYECQVASTNKNMRIMFSLTVIGWFLF</sequence>
<reference evidence="2" key="1">
    <citation type="journal article" date="2019" name="bioRxiv">
        <title>The Genome of the Zebra Mussel, Dreissena polymorpha: A Resource for Invasive Species Research.</title>
        <authorList>
            <person name="McCartney M.A."/>
            <person name="Auch B."/>
            <person name="Kono T."/>
            <person name="Mallez S."/>
            <person name="Zhang Y."/>
            <person name="Obille A."/>
            <person name="Becker A."/>
            <person name="Abrahante J.E."/>
            <person name="Garbe J."/>
            <person name="Badalamenti J.P."/>
            <person name="Herman A."/>
            <person name="Mangelson H."/>
            <person name="Liachko I."/>
            <person name="Sullivan S."/>
            <person name="Sone E.D."/>
            <person name="Koren S."/>
            <person name="Silverstein K.A.T."/>
            <person name="Beckman K.B."/>
            <person name="Gohl D.M."/>
        </authorList>
    </citation>
    <scope>NUCLEOTIDE SEQUENCE</scope>
    <source>
        <strain evidence="2">Duluth1</strain>
        <tissue evidence="2">Whole animal</tissue>
    </source>
</reference>
<dbReference type="Pfam" id="PF07686">
    <property type="entry name" value="V-set"/>
    <property type="match status" value="1"/>
</dbReference>
<comment type="caution">
    <text evidence="2">The sequence shown here is derived from an EMBL/GenBank/DDBJ whole genome shotgun (WGS) entry which is preliminary data.</text>
</comment>
<gene>
    <name evidence="2" type="ORF">DPMN_176180</name>
</gene>
<feature type="domain" description="Immunoglobulin V-set" evidence="1">
    <location>
        <begin position="7"/>
        <end position="45"/>
    </location>
</feature>
<dbReference type="SUPFAM" id="SSF48726">
    <property type="entry name" value="Immunoglobulin"/>
    <property type="match status" value="1"/>
</dbReference>
<evidence type="ECO:0000259" key="1">
    <source>
        <dbReference type="Pfam" id="PF07686"/>
    </source>
</evidence>
<reference evidence="2" key="2">
    <citation type="submission" date="2020-11" db="EMBL/GenBank/DDBJ databases">
        <authorList>
            <person name="McCartney M.A."/>
            <person name="Auch B."/>
            <person name="Kono T."/>
            <person name="Mallez S."/>
            <person name="Becker A."/>
            <person name="Gohl D.M."/>
            <person name="Silverstein K.A.T."/>
            <person name="Koren S."/>
            <person name="Bechman K.B."/>
            <person name="Herman A."/>
            <person name="Abrahante J.E."/>
            <person name="Garbe J."/>
        </authorList>
    </citation>
    <scope>NUCLEOTIDE SEQUENCE</scope>
    <source>
        <strain evidence="2">Duluth1</strain>
        <tissue evidence="2">Whole animal</tissue>
    </source>
</reference>
<dbReference type="EMBL" id="JAIWYP010000009">
    <property type="protein sequence ID" value="KAH3774787.1"/>
    <property type="molecule type" value="Genomic_DNA"/>
</dbReference>
<organism evidence="2 3">
    <name type="scientific">Dreissena polymorpha</name>
    <name type="common">Zebra mussel</name>
    <name type="synonym">Mytilus polymorpha</name>
    <dbReference type="NCBI Taxonomy" id="45954"/>
    <lineage>
        <taxon>Eukaryota</taxon>
        <taxon>Metazoa</taxon>
        <taxon>Spiralia</taxon>
        <taxon>Lophotrochozoa</taxon>
        <taxon>Mollusca</taxon>
        <taxon>Bivalvia</taxon>
        <taxon>Autobranchia</taxon>
        <taxon>Heteroconchia</taxon>
        <taxon>Euheterodonta</taxon>
        <taxon>Imparidentia</taxon>
        <taxon>Neoheterodontei</taxon>
        <taxon>Myida</taxon>
        <taxon>Dreissenoidea</taxon>
        <taxon>Dreissenidae</taxon>
        <taxon>Dreissena</taxon>
    </lineage>
</organism>
<dbReference type="Proteomes" id="UP000828390">
    <property type="component" value="Unassembled WGS sequence"/>
</dbReference>
<proteinExistence type="predicted"/>
<dbReference type="Gene3D" id="2.60.40.10">
    <property type="entry name" value="Immunoglobulins"/>
    <property type="match status" value="1"/>
</dbReference>
<dbReference type="InterPro" id="IPR013106">
    <property type="entry name" value="Ig_V-set"/>
</dbReference>
<dbReference type="InterPro" id="IPR013783">
    <property type="entry name" value="Ig-like_fold"/>
</dbReference>
<protein>
    <recommendedName>
        <fullName evidence="1">Immunoglobulin V-set domain-containing protein</fullName>
    </recommendedName>
</protein>
<dbReference type="InterPro" id="IPR036179">
    <property type="entry name" value="Ig-like_dom_sf"/>
</dbReference>